<sequence length="483" mass="53605">MVFEHVLLFSNPYSGGSTSSTIIKNITSLSSQLAYSERIVENITTLSANYAQTTDGVIQGLLYVPDLHSGDLCNAFLDEYIPSNATRQANLPPTSYNLIAVAPWVSRTCTKRLLDAARSDPVRGFIFYLPDTGATPPPPASDPVWDLGDDGKWKTEHKHPIYAISGASGAEMMRQLSFYSGNLTTIPYGADITSIYDADPDDYVRVWTELRVSSPSTLALWMYVLIIVALLLFVVGTTSTAMHCVQNRRRASLRRRVMRGEIDLEALGIKRVTVPMEHIQRFPLFTYNYDPPLPPSNVPTSPQSPQDSIWKASDTVSRATQAADLSANYQPLCHICVEDFESKATIIRELPCGHIFHPDCVDEFLNEISSLCPICSKSMLPRGYCPRITNGMVRREKATRKLRPVVVDRDLEGPRPKIQSWSSGAKKRTRSTPSSPVPPADSIELPERLRVVSENNIQDNGASRQQRMRELAAPMNDGNSDDG</sequence>
<evidence type="ECO:0000313" key="9">
    <source>
        <dbReference type="Proteomes" id="UP000193689"/>
    </source>
</evidence>
<keyword evidence="1" id="KW-0479">Metal-binding</keyword>
<feature type="compositionally biased region" description="Basic and acidic residues" evidence="5">
    <location>
        <begin position="406"/>
        <end position="415"/>
    </location>
</feature>
<dbReference type="PANTHER" id="PTHR14155">
    <property type="entry name" value="RING FINGER DOMAIN-CONTAINING"/>
    <property type="match status" value="1"/>
</dbReference>
<reference evidence="8 9" key="1">
    <citation type="submission" date="2016-07" db="EMBL/GenBank/DDBJ databases">
        <title>Pervasive Adenine N6-methylation of Active Genes in Fungi.</title>
        <authorList>
            <consortium name="DOE Joint Genome Institute"/>
            <person name="Mondo S.J."/>
            <person name="Dannebaum R.O."/>
            <person name="Kuo R.C."/>
            <person name="Labutti K."/>
            <person name="Haridas S."/>
            <person name="Kuo A."/>
            <person name="Salamov A."/>
            <person name="Ahrendt S.R."/>
            <person name="Lipzen A."/>
            <person name="Sullivan W."/>
            <person name="Andreopoulos W.B."/>
            <person name="Clum A."/>
            <person name="Lindquist E."/>
            <person name="Daum C."/>
            <person name="Ramamoorthy G.K."/>
            <person name="Gryganskyi A."/>
            <person name="Culley D."/>
            <person name="Magnuson J.K."/>
            <person name="James T.Y."/>
            <person name="O'Malley M.A."/>
            <person name="Stajich J.E."/>
            <person name="Spatafora J.W."/>
            <person name="Visel A."/>
            <person name="Grigoriev I.V."/>
        </authorList>
    </citation>
    <scope>NUCLEOTIDE SEQUENCE [LARGE SCALE GENOMIC DNA]</scope>
    <source>
        <strain evidence="8 9">CBS 129021</strain>
    </source>
</reference>
<keyword evidence="6" id="KW-0812">Transmembrane</keyword>
<dbReference type="SUPFAM" id="SSF57850">
    <property type="entry name" value="RING/U-box"/>
    <property type="match status" value="1"/>
</dbReference>
<dbReference type="GO" id="GO:0008270">
    <property type="term" value="F:zinc ion binding"/>
    <property type="evidence" value="ECO:0007669"/>
    <property type="project" value="UniProtKB-KW"/>
</dbReference>
<evidence type="ECO:0000259" key="7">
    <source>
        <dbReference type="PROSITE" id="PS50089"/>
    </source>
</evidence>
<evidence type="ECO:0000256" key="1">
    <source>
        <dbReference type="ARBA" id="ARBA00022723"/>
    </source>
</evidence>
<dbReference type="Gene3D" id="3.30.40.10">
    <property type="entry name" value="Zinc/RING finger domain, C3HC4 (zinc finger)"/>
    <property type="match status" value="1"/>
</dbReference>
<keyword evidence="6" id="KW-0472">Membrane</keyword>
<keyword evidence="3" id="KW-0862">Zinc</keyword>
<dbReference type="GeneID" id="63780699"/>
<keyword evidence="2 4" id="KW-0863">Zinc-finger</keyword>
<dbReference type="AlphaFoldDB" id="A0A1Y2DD54"/>
<gene>
    <name evidence="8" type="ORF">BCR38DRAFT_490186</name>
</gene>
<dbReference type="EMBL" id="MCFJ01000020">
    <property type="protein sequence ID" value="ORY57212.1"/>
    <property type="molecule type" value="Genomic_DNA"/>
</dbReference>
<dbReference type="InterPro" id="IPR013083">
    <property type="entry name" value="Znf_RING/FYVE/PHD"/>
</dbReference>
<feature type="region of interest" description="Disordered" evidence="5">
    <location>
        <begin position="404"/>
        <end position="483"/>
    </location>
</feature>
<dbReference type="PANTHER" id="PTHR14155:SF627">
    <property type="entry name" value="OS06G0192800 PROTEIN"/>
    <property type="match status" value="1"/>
</dbReference>
<dbReference type="RefSeq" id="XP_040710564.1">
    <property type="nucleotide sequence ID" value="XM_040864487.1"/>
</dbReference>
<evidence type="ECO:0000256" key="4">
    <source>
        <dbReference type="PROSITE-ProRule" id="PRU00175"/>
    </source>
</evidence>
<evidence type="ECO:0000256" key="6">
    <source>
        <dbReference type="SAM" id="Phobius"/>
    </source>
</evidence>
<feature type="domain" description="RING-type" evidence="7">
    <location>
        <begin position="333"/>
        <end position="376"/>
    </location>
</feature>
<organism evidence="8 9">
    <name type="scientific">Pseudomassariella vexata</name>
    <dbReference type="NCBI Taxonomy" id="1141098"/>
    <lineage>
        <taxon>Eukaryota</taxon>
        <taxon>Fungi</taxon>
        <taxon>Dikarya</taxon>
        <taxon>Ascomycota</taxon>
        <taxon>Pezizomycotina</taxon>
        <taxon>Sordariomycetes</taxon>
        <taxon>Xylariomycetidae</taxon>
        <taxon>Amphisphaeriales</taxon>
        <taxon>Pseudomassariaceae</taxon>
        <taxon>Pseudomassariella</taxon>
    </lineage>
</organism>
<dbReference type="Proteomes" id="UP000193689">
    <property type="component" value="Unassembled WGS sequence"/>
</dbReference>
<keyword evidence="6" id="KW-1133">Transmembrane helix</keyword>
<dbReference type="OrthoDB" id="21204at2759"/>
<comment type="caution">
    <text evidence="8">The sequence shown here is derived from an EMBL/GenBank/DDBJ whole genome shotgun (WGS) entry which is preliminary data.</text>
</comment>
<evidence type="ECO:0000256" key="2">
    <source>
        <dbReference type="ARBA" id="ARBA00022771"/>
    </source>
</evidence>
<dbReference type="InParanoid" id="A0A1Y2DD54"/>
<protein>
    <recommendedName>
        <fullName evidence="7">RING-type domain-containing protein</fullName>
    </recommendedName>
</protein>
<feature type="compositionally biased region" description="Polar residues" evidence="5">
    <location>
        <begin position="453"/>
        <end position="465"/>
    </location>
</feature>
<evidence type="ECO:0000256" key="3">
    <source>
        <dbReference type="ARBA" id="ARBA00022833"/>
    </source>
</evidence>
<evidence type="ECO:0000256" key="5">
    <source>
        <dbReference type="SAM" id="MobiDB-lite"/>
    </source>
</evidence>
<dbReference type="PROSITE" id="PS50089">
    <property type="entry name" value="ZF_RING_2"/>
    <property type="match status" value="1"/>
</dbReference>
<keyword evidence="9" id="KW-1185">Reference proteome</keyword>
<name>A0A1Y2DD54_9PEZI</name>
<dbReference type="SMART" id="SM00184">
    <property type="entry name" value="RING"/>
    <property type="match status" value="1"/>
</dbReference>
<evidence type="ECO:0000313" key="8">
    <source>
        <dbReference type="EMBL" id="ORY57212.1"/>
    </source>
</evidence>
<dbReference type="InterPro" id="IPR053238">
    <property type="entry name" value="RING-H2_zinc_finger"/>
</dbReference>
<proteinExistence type="predicted"/>
<dbReference type="Pfam" id="PF13639">
    <property type="entry name" value="zf-RING_2"/>
    <property type="match status" value="1"/>
</dbReference>
<accession>A0A1Y2DD54</accession>
<dbReference type="InterPro" id="IPR001841">
    <property type="entry name" value="Znf_RING"/>
</dbReference>
<dbReference type="STRING" id="1141098.A0A1Y2DD54"/>
<feature type="transmembrane region" description="Helical" evidence="6">
    <location>
        <begin position="220"/>
        <end position="245"/>
    </location>
</feature>